<dbReference type="PROSITE" id="PS50158">
    <property type="entry name" value="ZF_CCHC"/>
    <property type="match status" value="1"/>
</dbReference>
<dbReference type="InterPro" id="IPR057670">
    <property type="entry name" value="SH3_retrovirus"/>
</dbReference>
<comment type="caution">
    <text evidence="5">The sequence shown here is derived from an EMBL/GenBank/DDBJ whole genome shotgun (WGS) entry which is preliminary data.</text>
</comment>
<keyword evidence="1" id="KW-0064">Aspartyl protease</keyword>
<dbReference type="Pfam" id="PF22936">
    <property type="entry name" value="Pol_BBD"/>
    <property type="match status" value="1"/>
</dbReference>
<keyword evidence="2" id="KW-0479">Metal-binding</keyword>
<keyword evidence="1" id="KW-0378">Hydrolase</keyword>
<dbReference type="Pfam" id="PF07727">
    <property type="entry name" value="RVT_2"/>
    <property type="match status" value="1"/>
</dbReference>
<dbReference type="PANTHER" id="PTHR47592:SF30">
    <property type="entry name" value="CCHC-TYPE DOMAIN-CONTAINING PROTEIN"/>
    <property type="match status" value="1"/>
</dbReference>
<dbReference type="AlphaFoldDB" id="A0AAW2V696"/>
<keyword evidence="1" id="KW-0645">Protease</keyword>
<keyword evidence="2" id="KW-0862">Zinc</keyword>
<dbReference type="InterPro" id="IPR001878">
    <property type="entry name" value="Znf_CCHC"/>
</dbReference>
<organism evidence="5">
    <name type="scientific">Sesamum radiatum</name>
    <name type="common">Black benniseed</name>
    <dbReference type="NCBI Taxonomy" id="300843"/>
    <lineage>
        <taxon>Eukaryota</taxon>
        <taxon>Viridiplantae</taxon>
        <taxon>Streptophyta</taxon>
        <taxon>Embryophyta</taxon>
        <taxon>Tracheophyta</taxon>
        <taxon>Spermatophyta</taxon>
        <taxon>Magnoliopsida</taxon>
        <taxon>eudicotyledons</taxon>
        <taxon>Gunneridae</taxon>
        <taxon>Pentapetalae</taxon>
        <taxon>asterids</taxon>
        <taxon>lamiids</taxon>
        <taxon>Lamiales</taxon>
        <taxon>Pedaliaceae</taxon>
        <taxon>Sesamum</taxon>
    </lineage>
</organism>
<sequence>MRTEEANRLKDKEISNSSFSIKANLVEPSESSKDRFQHKGQKFKKNVQQKSHKGNDGKIQKNKCQCYCCGKTGHKAYQCYQRKDQQKTNKKQNPQLNLAETEEIIAAVVVKANLVENKVDWILDTWASKHFCANKELFHEFHEASDGECIFMENSTTAGVMGKGKVLLKLTSGKILALLDVLKTNIGTKTFDCAFIGYAQNSAAYRFMSLHDNSIRESRDAEFFELIFLFNKELDNQIASLNKFDSSSNSSMENVVEIRRSKRQKIERSFGPNFLTSFLTEDLNRIDEQFVSAFLVDEDPKIYVEAITSIDSSFWKEAIKNELKSIMTNRTWDLVDLLVGSKPIKCKWIFKKKIKPNGSIDKFKARLVVVGYTQKKGIDYFDTYSLVTKIATIRALIALSAINDLMIHQMDVKTAFLNGDLEEEIYMEQPEGFVVPRLESKFDMKDLGEADVILGVKIRKTENGFSSCQSHYIEKILKRFNCHEEIPVRTPYDPSICLKKNNGDGVLEGFCDANWVTDNDEVSSTSGYVFTLGGGAISWKSAKHTCIARSTMEYEFIALELTGQEAEWLRNLIGDIPLWGSTAPVSLHCDSQAAIGIAKNYAYNGKRRHIRLKHSAVKELLKNGIISLDYVRSERNLADPLTKGLTRRIIQETSRAMGLKPLEL</sequence>
<dbReference type="InterPro" id="IPR013103">
    <property type="entry name" value="RVT_2"/>
</dbReference>
<dbReference type="SUPFAM" id="SSF56672">
    <property type="entry name" value="DNA/RNA polymerases"/>
    <property type="match status" value="1"/>
</dbReference>
<reference evidence="5" key="1">
    <citation type="submission" date="2020-06" db="EMBL/GenBank/DDBJ databases">
        <authorList>
            <person name="Li T."/>
            <person name="Hu X."/>
            <person name="Zhang T."/>
            <person name="Song X."/>
            <person name="Zhang H."/>
            <person name="Dai N."/>
            <person name="Sheng W."/>
            <person name="Hou X."/>
            <person name="Wei L."/>
        </authorList>
    </citation>
    <scope>NUCLEOTIDE SEQUENCE</scope>
    <source>
        <strain evidence="5">G02</strain>
        <tissue evidence="5">Leaf</tissue>
    </source>
</reference>
<evidence type="ECO:0000256" key="3">
    <source>
        <dbReference type="SAM" id="MobiDB-lite"/>
    </source>
</evidence>
<proteinExistence type="predicted"/>
<evidence type="ECO:0000313" key="5">
    <source>
        <dbReference type="EMBL" id="KAL0423071.1"/>
    </source>
</evidence>
<gene>
    <name evidence="5" type="ORF">Sradi_0841900</name>
</gene>
<evidence type="ECO:0000256" key="2">
    <source>
        <dbReference type="PROSITE-ProRule" id="PRU00047"/>
    </source>
</evidence>
<dbReference type="CDD" id="cd09272">
    <property type="entry name" value="RNase_HI_RT_Ty1"/>
    <property type="match status" value="1"/>
</dbReference>
<feature type="domain" description="CCHC-type" evidence="4">
    <location>
        <begin position="66"/>
        <end position="79"/>
    </location>
</feature>
<accession>A0AAW2V696</accession>
<evidence type="ECO:0000256" key="1">
    <source>
        <dbReference type="ARBA" id="ARBA00022750"/>
    </source>
</evidence>
<evidence type="ECO:0000259" key="4">
    <source>
        <dbReference type="PROSITE" id="PS50158"/>
    </source>
</evidence>
<dbReference type="InterPro" id="IPR043502">
    <property type="entry name" value="DNA/RNA_pol_sf"/>
</dbReference>
<name>A0AAW2V696_SESRA</name>
<dbReference type="GO" id="GO:0004190">
    <property type="term" value="F:aspartic-type endopeptidase activity"/>
    <property type="evidence" value="ECO:0007669"/>
    <property type="project" value="UniProtKB-KW"/>
</dbReference>
<feature type="compositionally biased region" description="Basic residues" evidence="3">
    <location>
        <begin position="38"/>
        <end position="52"/>
    </location>
</feature>
<dbReference type="GO" id="GO:0008270">
    <property type="term" value="F:zinc ion binding"/>
    <property type="evidence" value="ECO:0007669"/>
    <property type="project" value="UniProtKB-KW"/>
</dbReference>
<dbReference type="EMBL" id="JACGWJ010000004">
    <property type="protein sequence ID" value="KAL0423071.1"/>
    <property type="molecule type" value="Genomic_DNA"/>
</dbReference>
<reference evidence="5" key="2">
    <citation type="journal article" date="2024" name="Plant">
        <title>Genomic evolution and insights into agronomic trait innovations of Sesamum species.</title>
        <authorList>
            <person name="Miao H."/>
            <person name="Wang L."/>
            <person name="Qu L."/>
            <person name="Liu H."/>
            <person name="Sun Y."/>
            <person name="Le M."/>
            <person name="Wang Q."/>
            <person name="Wei S."/>
            <person name="Zheng Y."/>
            <person name="Lin W."/>
            <person name="Duan Y."/>
            <person name="Cao H."/>
            <person name="Xiong S."/>
            <person name="Wang X."/>
            <person name="Wei L."/>
            <person name="Li C."/>
            <person name="Ma Q."/>
            <person name="Ju M."/>
            <person name="Zhao R."/>
            <person name="Li G."/>
            <person name="Mu C."/>
            <person name="Tian Q."/>
            <person name="Mei H."/>
            <person name="Zhang T."/>
            <person name="Gao T."/>
            <person name="Zhang H."/>
        </authorList>
    </citation>
    <scope>NUCLEOTIDE SEQUENCE</scope>
    <source>
        <strain evidence="5">G02</strain>
    </source>
</reference>
<dbReference type="InterPro" id="IPR054722">
    <property type="entry name" value="PolX-like_BBD"/>
</dbReference>
<dbReference type="PANTHER" id="PTHR47592">
    <property type="entry name" value="PBF68 PROTEIN"/>
    <property type="match status" value="1"/>
</dbReference>
<dbReference type="Pfam" id="PF25597">
    <property type="entry name" value="SH3_retrovirus"/>
    <property type="match status" value="1"/>
</dbReference>
<keyword evidence="2" id="KW-0863">Zinc-finger</keyword>
<protein>
    <submittedName>
        <fullName evidence="5">Retrovirus-related Pol polyprotein from transposon TNT 1-94</fullName>
    </submittedName>
</protein>
<feature type="region of interest" description="Disordered" evidence="3">
    <location>
        <begin position="20"/>
        <end position="60"/>
    </location>
</feature>
<dbReference type="GO" id="GO:0003676">
    <property type="term" value="F:nucleic acid binding"/>
    <property type="evidence" value="ECO:0007669"/>
    <property type="project" value="InterPro"/>
</dbReference>